<gene>
    <name evidence="15" type="primary">mutM</name>
    <name evidence="15" type="synonym">fpg</name>
    <name evidence="18" type="ORF">C6Y40_04655</name>
</gene>
<dbReference type="PANTHER" id="PTHR22993">
    <property type="entry name" value="FORMAMIDOPYRIMIDINE-DNA GLYCOSYLASE"/>
    <property type="match status" value="1"/>
</dbReference>
<feature type="binding site" evidence="15">
    <location>
        <position position="152"/>
    </location>
    <ligand>
        <name>DNA</name>
        <dbReference type="ChEBI" id="CHEBI:16991"/>
    </ligand>
</feature>
<dbReference type="Pfam" id="PF01149">
    <property type="entry name" value="Fapy_DNA_glyco"/>
    <property type="match status" value="1"/>
</dbReference>
<evidence type="ECO:0000256" key="2">
    <source>
        <dbReference type="ARBA" id="ARBA00009409"/>
    </source>
</evidence>
<dbReference type="Gene3D" id="3.20.190.10">
    <property type="entry name" value="MutM-like, N-terminal"/>
    <property type="match status" value="1"/>
</dbReference>
<comment type="catalytic activity">
    <reaction evidence="14 15">
        <text>2'-deoxyribonucleotide-(2'-deoxyribose 5'-phosphate)-2'-deoxyribonucleotide-DNA = a 3'-end 2'-deoxyribonucleotide-(2,3-dehydro-2,3-deoxyribose 5'-phosphate)-DNA + a 5'-end 5'-phospho-2'-deoxyribonucleoside-DNA + H(+)</text>
        <dbReference type="Rhea" id="RHEA:66592"/>
        <dbReference type="Rhea" id="RHEA-COMP:13180"/>
        <dbReference type="Rhea" id="RHEA-COMP:16897"/>
        <dbReference type="Rhea" id="RHEA-COMP:17067"/>
        <dbReference type="ChEBI" id="CHEBI:15378"/>
        <dbReference type="ChEBI" id="CHEBI:136412"/>
        <dbReference type="ChEBI" id="CHEBI:157695"/>
        <dbReference type="ChEBI" id="CHEBI:167181"/>
        <dbReference type="EC" id="4.2.99.18"/>
    </reaction>
</comment>
<evidence type="ECO:0000256" key="1">
    <source>
        <dbReference type="ARBA" id="ARBA00001668"/>
    </source>
</evidence>
<evidence type="ECO:0000313" key="19">
    <source>
        <dbReference type="Proteomes" id="UP000238949"/>
    </source>
</evidence>
<keyword evidence="8 15" id="KW-0862">Zinc</keyword>
<keyword evidence="10 15" id="KW-0234">DNA repair</keyword>
<keyword evidence="12 15" id="KW-0511">Multifunctional enzyme</keyword>
<dbReference type="Gene3D" id="1.10.8.50">
    <property type="match status" value="1"/>
</dbReference>
<dbReference type="PROSITE" id="PS51068">
    <property type="entry name" value="FPG_CAT"/>
    <property type="match status" value="1"/>
</dbReference>
<dbReference type="FunFam" id="3.20.190.10:FF:000001">
    <property type="entry name" value="Formamidopyrimidine-DNA glycosylase"/>
    <property type="match status" value="1"/>
</dbReference>
<evidence type="ECO:0000256" key="5">
    <source>
        <dbReference type="ARBA" id="ARBA00022763"/>
    </source>
</evidence>
<keyword evidence="13 15" id="KW-0326">Glycosidase</keyword>
<dbReference type="Proteomes" id="UP000238949">
    <property type="component" value="Unassembled WGS sequence"/>
</dbReference>
<comment type="subunit">
    <text evidence="3 15">Monomer.</text>
</comment>
<proteinExistence type="inferred from homology"/>
<dbReference type="InterPro" id="IPR035937">
    <property type="entry name" value="FPG_N"/>
</dbReference>
<dbReference type="PANTHER" id="PTHR22993:SF9">
    <property type="entry name" value="FORMAMIDOPYRIMIDINE-DNA GLYCOSYLASE"/>
    <property type="match status" value="1"/>
</dbReference>
<comment type="similarity">
    <text evidence="2 15">Belongs to the FPG family.</text>
</comment>
<dbReference type="InterPro" id="IPR020629">
    <property type="entry name" value="FPG_Glyclase"/>
</dbReference>
<keyword evidence="9 15" id="KW-0238">DNA-binding</keyword>
<dbReference type="InterPro" id="IPR010979">
    <property type="entry name" value="Ribosomal_uS13-like_H2TH"/>
</dbReference>
<dbReference type="InterPro" id="IPR000214">
    <property type="entry name" value="Znf_DNA_glyclase/AP_lyase"/>
</dbReference>
<keyword evidence="5 15" id="KW-0227">DNA damage</keyword>
<evidence type="ECO:0000259" key="16">
    <source>
        <dbReference type="PROSITE" id="PS51066"/>
    </source>
</evidence>
<keyword evidence="7 15" id="KW-0378">Hydrolase</keyword>
<dbReference type="RefSeq" id="WP_105933569.1">
    <property type="nucleotide sequence ID" value="NZ_PVNP01000037.1"/>
</dbReference>
<evidence type="ECO:0000256" key="3">
    <source>
        <dbReference type="ARBA" id="ARBA00011245"/>
    </source>
</evidence>
<dbReference type="InterPro" id="IPR015886">
    <property type="entry name" value="H2TH_FPG"/>
</dbReference>
<evidence type="ECO:0000256" key="12">
    <source>
        <dbReference type="ARBA" id="ARBA00023268"/>
    </source>
</evidence>
<dbReference type="CDD" id="cd08966">
    <property type="entry name" value="EcFpg-like_N"/>
    <property type="match status" value="1"/>
</dbReference>
<feature type="active site" description="Proton donor; for beta-elimination activity" evidence="15">
    <location>
        <position position="57"/>
    </location>
</feature>
<evidence type="ECO:0000256" key="8">
    <source>
        <dbReference type="ARBA" id="ARBA00022833"/>
    </source>
</evidence>
<comment type="caution">
    <text evidence="18">The sequence shown here is derived from an EMBL/GenBank/DDBJ whole genome shotgun (WGS) entry which is preliminary data.</text>
</comment>
<organism evidence="18 19">
    <name type="scientific">Alteromonas alba</name>
    <dbReference type="NCBI Taxonomy" id="2079529"/>
    <lineage>
        <taxon>Bacteria</taxon>
        <taxon>Pseudomonadati</taxon>
        <taxon>Pseudomonadota</taxon>
        <taxon>Gammaproteobacteria</taxon>
        <taxon>Alteromonadales</taxon>
        <taxon>Alteromonadaceae</taxon>
        <taxon>Alteromonas/Salinimonas group</taxon>
        <taxon>Alteromonas</taxon>
    </lineage>
</organism>
<feature type="domain" description="Formamidopyrimidine-DNA glycosylase catalytic" evidence="17">
    <location>
        <begin position="2"/>
        <end position="113"/>
    </location>
</feature>
<keyword evidence="11 15" id="KW-0456">Lyase</keyword>
<dbReference type="GO" id="GO:0140078">
    <property type="term" value="F:class I DNA-(apurinic or apyrimidinic site) endonuclease activity"/>
    <property type="evidence" value="ECO:0007669"/>
    <property type="project" value="UniProtKB-EC"/>
</dbReference>
<name>A0A2S9VE74_9ALTE</name>
<dbReference type="EMBL" id="PVNP01000037">
    <property type="protein sequence ID" value="PRO74758.1"/>
    <property type="molecule type" value="Genomic_DNA"/>
</dbReference>
<evidence type="ECO:0000259" key="17">
    <source>
        <dbReference type="PROSITE" id="PS51068"/>
    </source>
</evidence>
<feature type="binding site" evidence="15">
    <location>
        <position position="91"/>
    </location>
    <ligand>
        <name>DNA</name>
        <dbReference type="ChEBI" id="CHEBI:16991"/>
    </ligand>
</feature>
<feature type="active site" description="Proton donor" evidence="15">
    <location>
        <position position="3"/>
    </location>
</feature>
<dbReference type="PROSITE" id="PS51066">
    <property type="entry name" value="ZF_FPG_2"/>
    <property type="match status" value="1"/>
</dbReference>
<dbReference type="GO" id="GO:0008270">
    <property type="term" value="F:zinc ion binding"/>
    <property type="evidence" value="ECO:0007669"/>
    <property type="project" value="UniProtKB-UniRule"/>
</dbReference>
<dbReference type="SUPFAM" id="SSF81624">
    <property type="entry name" value="N-terminal domain of MutM-like DNA repair proteins"/>
    <property type="match status" value="1"/>
</dbReference>
<evidence type="ECO:0000256" key="7">
    <source>
        <dbReference type="ARBA" id="ARBA00022801"/>
    </source>
</evidence>
<feature type="domain" description="FPG-type" evidence="16">
    <location>
        <begin position="237"/>
        <end position="271"/>
    </location>
</feature>
<evidence type="ECO:0000256" key="10">
    <source>
        <dbReference type="ARBA" id="ARBA00023204"/>
    </source>
</evidence>
<feature type="active site" description="Proton donor; for delta-elimination activity" evidence="15">
    <location>
        <position position="261"/>
    </location>
</feature>
<dbReference type="HAMAP" id="MF_00103">
    <property type="entry name" value="Fapy_DNA_glycosyl"/>
    <property type="match status" value="1"/>
</dbReference>
<keyword evidence="6 15" id="KW-0863">Zinc-finger</keyword>
<dbReference type="GO" id="GO:0003684">
    <property type="term" value="F:damaged DNA binding"/>
    <property type="evidence" value="ECO:0007669"/>
    <property type="project" value="InterPro"/>
</dbReference>
<keyword evidence="4 15" id="KW-0479">Metal-binding</keyword>
<dbReference type="OrthoDB" id="9800855at2"/>
<evidence type="ECO:0000256" key="4">
    <source>
        <dbReference type="ARBA" id="ARBA00022723"/>
    </source>
</evidence>
<feature type="binding site" evidence="15">
    <location>
        <position position="110"/>
    </location>
    <ligand>
        <name>DNA</name>
        <dbReference type="ChEBI" id="CHEBI:16991"/>
    </ligand>
</feature>
<dbReference type="InterPro" id="IPR012319">
    <property type="entry name" value="FPG_cat"/>
</dbReference>
<dbReference type="GO" id="GO:0006284">
    <property type="term" value="P:base-excision repair"/>
    <property type="evidence" value="ECO:0007669"/>
    <property type="project" value="InterPro"/>
</dbReference>
<sequence length="271" mass="29911">MPELPEVEVSRLGVAPYLEGQAIRNIIVRDRRLRWPVPASLTDAIGQQVTAVNRRAKYLLIELAGGGRIILHLGMSGKLRVLDASVAPVKHDHIDIVLYSGKCLRLNDPRRFGACLWQAPGEPVPQQLAHLGPEPLTTDFDAERLVRLSRNKQVAIKNFIMDNAVVVGVGNIYANEALFMAGIDPRRKAGKVSAKRYELLTIAIKEVLAKAIQQGGTTLKDFTQTDGNPGYFKQSLNVYGRAGEPCLTCETPVKSLTIGQRNTFYCPQCQR</sequence>
<comment type="catalytic activity">
    <reaction evidence="1 15">
        <text>Hydrolysis of DNA containing ring-opened 7-methylguanine residues, releasing 2,6-diamino-4-hydroxy-5-(N-methyl)formamidopyrimidine.</text>
        <dbReference type="EC" id="3.2.2.23"/>
    </reaction>
</comment>
<evidence type="ECO:0000256" key="9">
    <source>
        <dbReference type="ARBA" id="ARBA00023125"/>
    </source>
</evidence>
<evidence type="ECO:0000256" key="11">
    <source>
        <dbReference type="ARBA" id="ARBA00023239"/>
    </source>
</evidence>
<dbReference type="Pfam" id="PF06831">
    <property type="entry name" value="H2TH"/>
    <property type="match status" value="1"/>
</dbReference>
<dbReference type="SMART" id="SM00898">
    <property type="entry name" value="Fapy_DNA_glyco"/>
    <property type="match status" value="1"/>
</dbReference>
<dbReference type="SMART" id="SM01232">
    <property type="entry name" value="H2TH"/>
    <property type="match status" value="1"/>
</dbReference>
<evidence type="ECO:0000256" key="15">
    <source>
        <dbReference type="HAMAP-Rule" id="MF_00103"/>
    </source>
</evidence>
<dbReference type="SUPFAM" id="SSF46946">
    <property type="entry name" value="S13-like H2TH domain"/>
    <property type="match status" value="1"/>
</dbReference>
<comment type="function">
    <text evidence="15">Involved in base excision repair of DNA damaged by oxidation or by mutagenic agents. Acts as DNA glycosylase that recognizes and removes damaged bases. Has a preference for oxidized purines, such as 7,8-dihydro-8-oxoguanine (8-oxoG). Has AP (apurinic/apyrimidinic) lyase activity and introduces nicks in the DNA strand. Cleaves the DNA backbone by beta-delta elimination to generate a single-strand break at the site of the removed base with both 3'- and 5'-phosphates.</text>
</comment>
<evidence type="ECO:0000256" key="6">
    <source>
        <dbReference type="ARBA" id="ARBA00022771"/>
    </source>
</evidence>
<reference evidence="19" key="1">
    <citation type="journal article" date="2020" name="Int. J. Syst. Evol. Microbiol.">
        <title>Alteromonas alba sp. nov., a marine bacterium isolated from the seawater of the West Pacific Ocean.</title>
        <authorList>
            <person name="Sun C."/>
            <person name="Wu Y.-H."/>
            <person name="Xamxidin M."/>
            <person name="Cheng H."/>
            <person name="Xu X.-W."/>
        </authorList>
    </citation>
    <scope>NUCLEOTIDE SEQUENCE [LARGE SCALE GENOMIC DNA]</scope>
    <source>
        <strain evidence="19">190</strain>
    </source>
</reference>
<dbReference type="GO" id="GO:0034039">
    <property type="term" value="F:8-oxo-7,8-dihydroguanine DNA N-glycosylase activity"/>
    <property type="evidence" value="ECO:0007669"/>
    <property type="project" value="TreeGrafter"/>
</dbReference>
<dbReference type="NCBIfam" id="TIGR00577">
    <property type="entry name" value="fpg"/>
    <property type="match status" value="1"/>
</dbReference>
<feature type="active site" description="Schiff-base intermediate with DNA" evidence="15">
    <location>
        <position position="2"/>
    </location>
</feature>
<evidence type="ECO:0000256" key="13">
    <source>
        <dbReference type="ARBA" id="ARBA00023295"/>
    </source>
</evidence>
<keyword evidence="19" id="KW-1185">Reference proteome</keyword>
<dbReference type="EC" id="3.2.2.23" evidence="15"/>
<dbReference type="Pfam" id="PF06827">
    <property type="entry name" value="zf-FPG_IleRS"/>
    <property type="match status" value="1"/>
</dbReference>
<dbReference type="SUPFAM" id="SSF57716">
    <property type="entry name" value="Glucocorticoid receptor-like (DNA-binding domain)"/>
    <property type="match status" value="1"/>
</dbReference>
<dbReference type="NCBIfam" id="NF002211">
    <property type="entry name" value="PRK01103.1"/>
    <property type="match status" value="1"/>
</dbReference>
<dbReference type="EC" id="4.2.99.18" evidence="15"/>
<comment type="cofactor">
    <cofactor evidence="15">
        <name>Zn(2+)</name>
        <dbReference type="ChEBI" id="CHEBI:29105"/>
    </cofactor>
    <text evidence="15">Binds 1 zinc ion per subunit.</text>
</comment>
<protein>
    <recommendedName>
        <fullName evidence="15">Formamidopyrimidine-DNA glycosylase</fullName>
        <shortName evidence="15">Fapy-DNA glycosylase</shortName>
        <ecNumber evidence="15">3.2.2.23</ecNumber>
    </recommendedName>
    <alternativeName>
        <fullName evidence="15">DNA-(apurinic or apyrimidinic site) lyase MutM</fullName>
        <shortName evidence="15">AP lyase MutM</shortName>
        <ecNumber evidence="15">4.2.99.18</ecNumber>
    </alternativeName>
</protein>
<evidence type="ECO:0000313" key="18">
    <source>
        <dbReference type="EMBL" id="PRO74758.1"/>
    </source>
</evidence>
<dbReference type="FunFam" id="1.10.8.50:FF:000003">
    <property type="entry name" value="Formamidopyrimidine-DNA glycosylase"/>
    <property type="match status" value="1"/>
</dbReference>
<dbReference type="AlphaFoldDB" id="A0A2S9VE74"/>
<dbReference type="InterPro" id="IPR010663">
    <property type="entry name" value="Znf_FPG/IleRS"/>
</dbReference>
<accession>A0A2S9VE74</accession>
<evidence type="ECO:0000256" key="14">
    <source>
        <dbReference type="ARBA" id="ARBA00044632"/>
    </source>
</evidence>